<evidence type="ECO:0000313" key="3">
    <source>
        <dbReference type="Proteomes" id="UP000295184"/>
    </source>
</evidence>
<dbReference type="EMBL" id="SLUM01000001">
    <property type="protein sequence ID" value="TCL61652.1"/>
    <property type="molecule type" value="Genomic_DNA"/>
</dbReference>
<comment type="caution">
    <text evidence="2">The sequence shown here is derived from an EMBL/GenBank/DDBJ whole genome shotgun (WGS) entry which is preliminary data.</text>
</comment>
<organism evidence="2 3">
    <name type="scientific">Allofournierella massiliensis</name>
    <dbReference type="NCBI Taxonomy" id="1650663"/>
    <lineage>
        <taxon>Bacteria</taxon>
        <taxon>Bacillati</taxon>
        <taxon>Bacillota</taxon>
        <taxon>Clostridia</taxon>
        <taxon>Eubacteriales</taxon>
        <taxon>Oscillospiraceae</taxon>
        <taxon>Allofournierella</taxon>
    </lineage>
</organism>
<sequence length="229" mass="26445">MTTDRPPVWRHEYKHWITPQEDWVLTRRLEKLFEADRHAGPGGVYRVNSLYFDTPADTALRQKLDGVDRREKFRLRYYGQDTGFLRLEKKSRQNGLGQKRSARLSEEEVRLLLAGQIDFLLHSGQPLLVELYSRMRAGLRPRTVVCYDRQAFVYRPGNVRITLDRNLRRGSGPADFLNPQAPACTVAPGGTILEVKYDAFLPDLVRMAVQVPGRRAGAWSKYAACRKWE</sequence>
<dbReference type="GO" id="GO:0006799">
    <property type="term" value="P:polyphosphate biosynthetic process"/>
    <property type="evidence" value="ECO:0007669"/>
    <property type="project" value="UniProtKB-ARBA"/>
</dbReference>
<dbReference type="Proteomes" id="UP000295184">
    <property type="component" value="Unassembled WGS sequence"/>
</dbReference>
<dbReference type="Gene3D" id="3.20.100.30">
    <property type="entry name" value="VTC, catalytic tunnel domain"/>
    <property type="match status" value="1"/>
</dbReference>
<evidence type="ECO:0000313" key="2">
    <source>
        <dbReference type="EMBL" id="TCL61652.1"/>
    </source>
</evidence>
<dbReference type="InterPro" id="IPR042267">
    <property type="entry name" value="VTC_sf"/>
</dbReference>
<dbReference type="STRING" id="1650663.GCA_001486665_01710"/>
<dbReference type="RefSeq" id="WP_058964125.1">
    <property type="nucleotide sequence ID" value="NZ_CABKVM010000016.1"/>
</dbReference>
<feature type="domain" description="VTC" evidence="1">
    <location>
        <begin position="10"/>
        <end position="225"/>
    </location>
</feature>
<dbReference type="CDD" id="cd07750">
    <property type="entry name" value="PolyPPase_VTC_like"/>
    <property type="match status" value="1"/>
</dbReference>
<dbReference type="OrthoDB" id="9784042at2"/>
<reference evidence="2 3" key="1">
    <citation type="submission" date="2019-03" db="EMBL/GenBank/DDBJ databases">
        <title>Genomic Encyclopedia of Type Strains, Phase IV (KMG-IV): sequencing the most valuable type-strain genomes for metagenomic binning, comparative biology and taxonomic classification.</title>
        <authorList>
            <person name="Goeker M."/>
        </authorList>
    </citation>
    <scope>NUCLEOTIDE SEQUENCE [LARGE SCALE GENOMIC DNA]</scope>
    <source>
        <strain evidence="2 3">DSM 100451</strain>
    </source>
</reference>
<dbReference type="AlphaFoldDB" id="A0A4R1R8G7"/>
<dbReference type="Pfam" id="PF09359">
    <property type="entry name" value="VTC"/>
    <property type="match status" value="1"/>
</dbReference>
<protein>
    <submittedName>
        <fullName evidence="2">VTC domain-containing protein</fullName>
    </submittedName>
</protein>
<dbReference type="GeneID" id="97379799"/>
<dbReference type="InterPro" id="IPR018966">
    <property type="entry name" value="VTC_domain"/>
</dbReference>
<proteinExistence type="predicted"/>
<gene>
    <name evidence="2" type="ORF">EDD77_101106</name>
</gene>
<accession>A0A4R1R8G7</accession>
<evidence type="ECO:0000259" key="1">
    <source>
        <dbReference type="Pfam" id="PF09359"/>
    </source>
</evidence>
<name>A0A4R1R8G7_9FIRM</name>